<keyword evidence="2" id="KW-1185">Reference proteome</keyword>
<comment type="caution">
    <text evidence="1">The sequence shown here is derived from an EMBL/GenBank/DDBJ whole genome shotgun (WGS) entry which is preliminary data.</text>
</comment>
<dbReference type="AlphaFoldDB" id="A0A4Y2MKT0"/>
<evidence type="ECO:0000313" key="2">
    <source>
        <dbReference type="Proteomes" id="UP000499080"/>
    </source>
</evidence>
<proteinExistence type="predicted"/>
<dbReference type="EMBL" id="BGPR01007554">
    <property type="protein sequence ID" value="GBN27781.1"/>
    <property type="molecule type" value="Genomic_DNA"/>
</dbReference>
<dbReference type="Proteomes" id="UP000499080">
    <property type="component" value="Unassembled WGS sequence"/>
</dbReference>
<name>A0A4Y2MKT0_ARAVE</name>
<protein>
    <submittedName>
        <fullName evidence="1">Uncharacterized protein</fullName>
    </submittedName>
</protein>
<sequence length="27" mass="2896">MSGISNVVSAALDIPATRLKFESTLQF</sequence>
<feature type="non-terminal residue" evidence="1">
    <location>
        <position position="27"/>
    </location>
</feature>
<evidence type="ECO:0000313" key="1">
    <source>
        <dbReference type="EMBL" id="GBN27781.1"/>
    </source>
</evidence>
<reference evidence="1 2" key="1">
    <citation type="journal article" date="2019" name="Sci. Rep.">
        <title>Orb-weaving spider Araneus ventricosus genome elucidates the spidroin gene catalogue.</title>
        <authorList>
            <person name="Kono N."/>
            <person name="Nakamura H."/>
            <person name="Ohtoshi R."/>
            <person name="Moran D.A.P."/>
            <person name="Shinohara A."/>
            <person name="Yoshida Y."/>
            <person name="Fujiwara M."/>
            <person name="Mori M."/>
            <person name="Tomita M."/>
            <person name="Arakawa K."/>
        </authorList>
    </citation>
    <scope>NUCLEOTIDE SEQUENCE [LARGE SCALE GENOMIC DNA]</scope>
</reference>
<organism evidence="1 2">
    <name type="scientific">Araneus ventricosus</name>
    <name type="common">Orbweaver spider</name>
    <name type="synonym">Epeira ventricosa</name>
    <dbReference type="NCBI Taxonomy" id="182803"/>
    <lineage>
        <taxon>Eukaryota</taxon>
        <taxon>Metazoa</taxon>
        <taxon>Ecdysozoa</taxon>
        <taxon>Arthropoda</taxon>
        <taxon>Chelicerata</taxon>
        <taxon>Arachnida</taxon>
        <taxon>Araneae</taxon>
        <taxon>Araneomorphae</taxon>
        <taxon>Entelegynae</taxon>
        <taxon>Araneoidea</taxon>
        <taxon>Araneidae</taxon>
        <taxon>Araneus</taxon>
    </lineage>
</organism>
<accession>A0A4Y2MKT0</accession>
<gene>
    <name evidence="1" type="ORF">AVEN_5198_1</name>
</gene>